<dbReference type="AlphaFoldDB" id="A0A2K9NH45"/>
<feature type="transmembrane region" description="Helical" evidence="2">
    <location>
        <begin position="49"/>
        <end position="69"/>
    </location>
</feature>
<keyword evidence="2" id="KW-1133">Transmembrane helix</keyword>
<evidence type="ECO:0000256" key="2">
    <source>
        <dbReference type="SAM" id="Phobius"/>
    </source>
</evidence>
<keyword evidence="2" id="KW-0472">Membrane</keyword>
<feature type="region of interest" description="Disordered" evidence="1">
    <location>
        <begin position="1"/>
        <end position="41"/>
    </location>
</feature>
<feature type="compositionally biased region" description="Basic and acidic residues" evidence="1">
    <location>
        <begin position="1"/>
        <end position="12"/>
    </location>
</feature>
<proteinExistence type="predicted"/>
<name>A0A2K9NH45_9PROT</name>
<evidence type="ECO:0000256" key="1">
    <source>
        <dbReference type="SAM" id="MobiDB-lite"/>
    </source>
</evidence>
<dbReference type="EMBL" id="CP025612">
    <property type="protein sequence ID" value="AUN32393.1"/>
    <property type="molecule type" value="Genomic_DNA"/>
</dbReference>
<evidence type="ECO:0000313" key="3">
    <source>
        <dbReference type="EMBL" id="AUN32393.1"/>
    </source>
</evidence>
<keyword evidence="2" id="KW-0812">Transmembrane</keyword>
<dbReference type="KEGG" id="ncb:C0V82_18650"/>
<keyword evidence="4" id="KW-1185">Reference proteome</keyword>
<accession>A0A2K9NH45</accession>
<sequence>MAHPPDPGRDPDQQEPQVSEQHLHMSRDGPVMHSSPPERQAVDVKPMRYVLGVGIALAILAMVLAFLLTGGHRGF</sequence>
<dbReference type="OrthoDB" id="8455105at2"/>
<dbReference type="RefSeq" id="WP_102113931.1">
    <property type="nucleotide sequence ID" value="NZ_BMGN01000007.1"/>
</dbReference>
<dbReference type="Proteomes" id="UP000234752">
    <property type="component" value="Chromosome eg_2"/>
</dbReference>
<protein>
    <submittedName>
        <fullName evidence="3">Uncharacterized protein</fullName>
    </submittedName>
</protein>
<reference evidence="3 4" key="1">
    <citation type="submission" date="2017-12" db="EMBL/GenBank/DDBJ databases">
        <title>Genomes of bacteria within cyanobacterial aggregates.</title>
        <authorList>
            <person name="Cai H."/>
        </authorList>
    </citation>
    <scope>NUCLEOTIDE SEQUENCE [LARGE SCALE GENOMIC DNA]</scope>
    <source>
        <strain evidence="3 4">TH16</strain>
    </source>
</reference>
<organism evidence="3 4">
    <name type="scientific">Niveispirillum cyanobacteriorum</name>
    <dbReference type="NCBI Taxonomy" id="1612173"/>
    <lineage>
        <taxon>Bacteria</taxon>
        <taxon>Pseudomonadati</taxon>
        <taxon>Pseudomonadota</taxon>
        <taxon>Alphaproteobacteria</taxon>
        <taxon>Rhodospirillales</taxon>
        <taxon>Azospirillaceae</taxon>
        <taxon>Niveispirillum</taxon>
    </lineage>
</organism>
<gene>
    <name evidence="3" type="ORF">C0V82_18650</name>
</gene>
<evidence type="ECO:0000313" key="4">
    <source>
        <dbReference type="Proteomes" id="UP000234752"/>
    </source>
</evidence>